<organism evidence="1 2">
    <name type="scientific">Citrus sinensis</name>
    <name type="common">Sweet orange</name>
    <name type="synonym">Citrus aurantium var. sinensis</name>
    <dbReference type="NCBI Taxonomy" id="2711"/>
    <lineage>
        <taxon>Eukaryota</taxon>
        <taxon>Viridiplantae</taxon>
        <taxon>Streptophyta</taxon>
        <taxon>Embryophyta</taxon>
        <taxon>Tracheophyta</taxon>
        <taxon>Spermatophyta</taxon>
        <taxon>Magnoliopsida</taxon>
        <taxon>eudicotyledons</taxon>
        <taxon>Gunneridae</taxon>
        <taxon>Pentapetalae</taxon>
        <taxon>rosids</taxon>
        <taxon>malvids</taxon>
        <taxon>Sapindales</taxon>
        <taxon>Rutaceae</taxon>
        <taxon>Aurantioideae</taxon>
        <taxon>Citrus</taxon>
    </lineage>
</organism>
<reference evidence="2" key="1">
    <citation type="journal article" date="2023" name="Hortic. Res.">
        <title>A chromosome-level phased genome enabling allele-level studies in sweet orange: a case study on citrus Huanglongbing tolerance.</title>
        <authorList>
            <person name="Wu B."/>
            <person name="Yu Q."/>
            <person name="Deng Z."/>
            <person name="Duan Y."/>
            <person name="Luo F."/>
            <person name="Gmitter F. Jr."/>
        </authorList>
    </citation>
    <scope>NUCLEOTIDE SEQUENCE [LARGE SCALE GENOMIC DNA]</scope>
    <source>
        <strain evidence="2">cv. Valencia</strain>
    </source>
</reference>
<name>A0ACB8LRE7_CITSI</name>
<comment type="caution">
    <text evidence="1">The sequence shown here is derived from an EMBL/GenBank/DDBJ whole genome shotgun (WGS) entry which is preliminary data.</text>
</comment>
<protein>
    <submittedName>
        <fullName evidence="1">Protein SUO</fullName>
    </submittedName>
</protein>
<proteinExistence type="predicted"/>
<keyword evidence="2" id="KW-1185">Reference proteome</keyword>
<dbReference type="Proteomes" id="UP000829398">
    <property type="component" value="Chromosome 3"/>
</dbReference>
<gene>
    <name evidence="1" type="ORF">KPL71_006586</name>
</gene>
<accession>A0ACB8LRE7</accession>
<dbReference type="EMBL" id="CM039172">
    <property type="protein sequence ID" value="KAH9776041.1"/>
    <property type="molecule type" value="Genomic_DNA"/>
</dbReference>
<evidence type="ECO:0000313" key="2">
    <source>
        <dbReference type="Proteomes" id="UP000829398"/>
    </source>
</evidence>
<sequence>MCMHRWQAGEAERKRAGRHMWTVPTRSSVAGDDSFSSSNLADSFYKDGRKISVGDCALFKPLQDSPPFIGIIRSLTSGRENNLKLCVNWLYRPAEVKLGKGILLEAAPNEIFHSFHKDEIPAASLLHPCKVAFLPKGFELPSRICSFVCQRVYDIKNKSLWWLTDKDYINLSHESKCKSCISFKLLERQEEVDQLLYKTRIEMHATMQQGGRSPKPLNGPTSTSQLKPSSDSVQNSVSSFPSQVKGKKRERGDQGSEPVKKERSTKMDDRDSGHGRSENVLRSEISKITENGGLVDFEGVEKFIQLMVPDRNERKIDLVCRSMLAGVVAAADKFDCLSKFVQVKGLHVFDEWLQEVHKGKIGDGSNPKDGDKAIEEFPLVSLRALDKLPFVNHLRTHKNLEIQKKARSLVDTWKKRVEAEMNAKSGSNQAVSGLARPRIPEVSHGGNRNSGSSSEIAIKSSSMQLSTSKTASVKLVQGETVAKPASACASPTSTKSAPSPASGSTNLKDGQLRNTSGTSDLPSTPTRDEKSSSSSQSHNNSQSCSSDHAKTGGFSRKEDARSSTAANGFPSTALSGVQMDHGSSRNSSSHKNPGSEKLSQSSLTCEKVVDMSVVEGNSHKLIVKIPNQGRSPAQSAYAVSLKEPSVMNSRASSPVPLDKHDRFDRNFKEKSDGYRHNVTSDVNNESWQSNNFKDQCRAGDDPGKTAEVSKTASSSSKNELKSGKSHNVSFRSINALIESCVKYSEAKTSVVVGDDAGMNLLASVAAEEISKSDVVSLVGSPRRKTPVYEPFGDENDSRVKSFPGDQFSDGTGDVHGKLGVDHTSWAKNGDSNQEKPAGDLTGLINTSHMDLQQSGDPCQENIGNSNKIVMTKGTPDCAGKNPEDDKAGVRVDTNGTSDDKQRSSASLSYEDKVSELNQGVECNVVDGSLSHPYLEFHCENKKTACEGLKCFEQTEQKPSLIATHAENVKCADGELLHESGPGKDMASKNIDEVKDEKVDEVDSKSNVNYSEEQKSDWKSNTSMGHDRWAVSHVSSAHSEDKGEHVEENLEGKEIKEQCFANSAPLEASTALGVQETDYHVKTEAPKLTASGAKVEFDLNEGFDGDEGKYGESSTLTGPACSGSVQQLISPLPLPISSVTNSLPSLITMTAAAKGPFVPLEDLLRSKGALGWKGSAATSAFRPAEPRKILEMPLGVTNISVPDSTSGKLSRSLLDIDLNVPDERVLEDLASRSSAQDTVTAFDHTNNRDGSRCEVMGSTSVRGSGGLDLDLNRAEELIDINNYSTSNGNKTDVLVQTGTSSGGLSNGEVNVYRDFDLNDGPVDDMNAEPTVFHQHPRNVQAQAPISGLRIRNTYSTIIVPSVLPDRGEQPFPFAPGVHQRMLAPSTSGSPFSPNVFRGPVLSSSPAVPFPSTPFQYPVFPFGSSFPLPSATFSVGSTTYVDSSSSERLCFPAVNSQLMGPAVSISDGSNSASAESSSKWGRQVLDLNVGPGVPDIEGRNETPPFVPRQLSVAGAQVLLEDQARMYQMAGGHLKRRELEGGWDGYKRPSWH</sequence>
<evidence type="ECO:0000313" key="1">
    <source>
        <dbReference type="EMBL" id="KAH9776041.1"/>
    </source>
</evidence>